<dbReference type="EMBL" id="HACG01008598">
    <property type="protein sequence ID" value="CEK55463.1"/>
    <property type="molecule type" value="Transcribed_RNA"/>
</dbReference>
<name>A0A0B6YGX3_9EUPU</name>
<gene>
    <name evidence="1" type="primary">ORF25276</name>
</gene>
<feature type="non-terminal residue" evidence="1">
    <location>
        <position position="68"/>
    </location>
</feature>
<reference evidence="1" key="1">
    <citation type="submission" date="2014-12" db="EMBL/GenBank/DDBJ databases">
        <title>Insight into the proteome of Arion vulgaris.</title>
        <authorList>
            <person name="Aradska J."/>
            <person name="Bulat T."/>
            <person name="Smidak R."/>
            <person name="Sarate P."/>
            <person name="Gangsoo J."/>
            <person name="Sialana F."/>
            <person name="Bilban M."/>
            <person name="Lubec G."/>
        </authorList>
    </citation>
    <scope>NUCLEOTIDE SEQUENCE</scope>
    <source>
        <tissue evidence="1">Skin</tissue>
    </source>
</reference>
<accession>A0A0B6YGX3</accession>
<organism evidence="1">
    <name type="scientific">Arion vulgaris</name>
    <dbReference type="NCBI Taxonomy" id="1028688"/>
    <lineage>
        <taxon>Eukaryota</taxon>
        <taxon>Metazoa</taxon>
        <taxon>Spiralia</taxon>
        <taxon>Lophotrochozoa</taxon>
        <taxon>Mollusca</taxon>
        <taxon>Gastropoda</taxon>
        <taxon>Heterobranchia</taxon>
        <taxon>Euthyneura</taxon>
        <taxon>Panpulmonata</taxon>
        <taxon>Eupulmonata</taxon>
        <taxon>Stylommatophora</taxon>
        <taxon>Helicina</taxon>
        <taxon>Arionoidea</taxon>
        <taxon>Arionidae</taxon>
        <taxon>Arion</taxon>
    </lineage>
</organism>
<evidence type="ECO:0000313" key="1">
    <source>
        <dbReference type="EMBL" id="CEK55463.1"/>
    </source>
</evidence>
<dbReference type="AlphaFoldDB" id="A0A0B6YGX3"/>
<protein>
    <submittedName>
        <fullName evidence="1">Uncharacterized protein</fullName>
    </submittedName>
</protein>
<proteinExistence type="predicted"/>
<sequence>MDTMLEMSKNHLQYPFATYYDNLHKSGSTSSSMPAGLSQATKLPVIPTAMTPEHKLKFDNKETIGAFK</sequence>